<evidence type="ECO:0000256" key="2">
    <source>
        <dbReference type="ARBA" id="ARBA00023128"/>
    </source>
</evidence>
<comment type="subcellular location">
    <subcellularLocation>
        <location evidence="1">Mitochondrion</location>
    </subcellularLocation>
</comment>
<dbReference type="EMBL" id="ML220114">
    <property type="protein sequence ID" value="TGZ83375.1"/>
    <property type="molecule type" value="Genomic_DNA"/>
</dbReference>
<evidence type="ECO:0000256" key="5">
    <source>
        <dbReference type="SAM" id="MobiDB-lite"/>
    </source>
</evidence>
<dbReference type="InterPro" id="IPR013177">
    <property type="entry name" value="Ribosomal_mS38_C"/>
</dbReference>
<dbReference type="STRING" id="341454.A0A4V3SJB7"/>
<dbReference type="InParanoid" id="A0A4V3SJB7"/>
<dbReference type="OrthoDB" id="5430504at2759"/>
<accession>A0A4V3SJB7</accession>
<gene>
    <name evidence="7" type="ORF">EX30DRAFT_394595</name>
</gene>
<evidence type="ECO:0000256" key="1">
    <source>
        <dbReference type="ARBA" id="ARBA00004173"/>
    </source>
</evidence>
<proteinExistence type="inferred from homology"/>
<comment type="similarity">
    <text evidence="3">Belongs to the mitochondrion-specific ribosomal protein mS38 family.</text>
</comment>
<name>A0A4V3SJB7_9PEZI</name>
<dbReference type="Pfam" id="PF08213">
    <property type="entry name" value="COX24_C"/>
    <property type="match status" value="1"/>
</dbReference>
<evidence type="ECO:0000256" key="4">
    <source>
        <dbReference type="ARBA" id="ARBA00035682"/>
    </source>
</evidence>
<protein>
    <recommendedName>
        <fullName evidence="4">Small ribosomal subunit protein mS38</fullName>
    </recommendedName>
</protein>
<evidence type="ECO:0000256" key="3">
    <source>
        <dbReference type="ARBA" id="ARBA00035647"/>
    </source>
</evidence>
<dbReference type="PANTHER" id="PTHR32035">
    <property type="entry name" value="AURORA KINASE A-INTERACTING PROTEIN"/>
    <property type="match status" value="1"/>
</dbReference>
<keyword evidence="8" id="KW-1185">Reference proteome</keyword>
<dbReference type="SMART" id="SM01155">
    <property type="entry name" value="DUF1713"/>
    <property type="match status" value="1"/>
</dbReference>
<organism evidence="7 8">
    <name type="scientific">Ascodesmis nigricans</name>
    <dbReference type="NCBI Taxonomy" id="341454"/>
    <lineage>
        <taxon>Eukaryota</taxon>
        <taxon>Fungi</taxon>
        <taxon>Dikarya</taxon>
        <taxon>Ascomycota</taxon>
        <taxon>Pezizomycotina</taxon>
        <taxon>Pezizomycetes</taxon>
        <taxon>Pezizales</taxon>
        <taxon>Ascodesmidaceae</taxon>
        <taxon>Ascodesmis</taxon>
    </lineage>
</organism>
<feature type="region of interest" description="Disordered" evidence="5">
    <location>
        <begin position="1"/>
        <end position="66"/>
    </location>
</feature>
<keyword evidence="2" id="KW-0496">Mitochondrion</keyword>
<feature type="compositionally biased region" description="Polar residues" evidence="5">
    <location>
        <begin position="36"/>
        <end position="46"/>
    </location>
</feature>
<dbReference type="GO" id="GO:0005739">
    <property type="term" value="C:mitochondrion"/>
    <property type="evidence" value="ECO:0007669"/>
    <property type="project" value="UniProtKB-SubCell"/>
</dbReference>
<dbReference type="AlphaFoldDB" id="A0A4V3SJB7"/>
<dbReference type="PANTHER" id="PTHR32035:SF3">
    <property type="entry name" value="SMALL RIBOSOMAL SUBUNIT PROTEIN MS38"/>
    <property type="match status" value="1"/>
</dbReference>
<reference evidence="7 8" key="1">
    <citation type="submission" date="2019-04" db="EMBL/GenBank/DDBJ databases">
        <title>Comparative genomics and transcriptomics to analyze fruiting body development in filamentous ascomycetes.</title>
        <authorList>
            <consortium name="DOE Joint Genome Institute"/>
            <person name="Lutkenhaus R."/>
            <person name="Traeger S."/>
            <person name="Breuer J."/>
            <person name="Kuo A."/>
            <person name="Lipzen A."/>
            <person name="Pangilinan J."/>
            <person name="Dilworth D."/>
            <person name="Sandor L."/>
            <person name="Poggeler S."/>
            <person name="Barry K."/>
            <person name="Grigoriev I.V."/>
            <person name="Nowrousian M."/>
        </authorList>
    </citation>
    <scope>NUCLEOTIDE SEQUENCE [LARGE SCALE GENOMIC DNA]</scope>
    <source>
        <strain evidence="7 8">CBS 389.68</strain>
    </source>
</reference>
<sequence length="201" mass="22463">MLPRRATPLLRAVSRCTRNYSSRSSSSSSNPPKPATQKSAFLPQQHTSRHGPGGITNEPLPFMPSTAHLEPSDVALSSFFALHRPLSVSTPIPVPVTVDAMFSPPPPPPQHAITVHWPHPQRPGHPGTSILDNTAKEEWEDVMEDGCVDGMEPVERVGGRTKGMYAISVRRQRKLKMKKHKYKKLMKKTRNLRRKIERASK</sequence>
<evidence type="ECO:0000313" key="8">
    <source>
        <dbReference type="Proteomes" id="UP000298138"/>
    </source>
</evidence>
<feature type="domain" description="Ribosomal protein mS38 C-terminal" evidence="6">
    <location>
        <begin position="165"/>
        <end position="198"/>
    </location>
</feature>
<evidence type="ECO:0000313" key="7">
    <source>
        <dbReference type="EMBL" id="TGZ83375.1"/>
    </source>
</evidence>
<evidence type="ECO:0000259" key="6">
    <source>
        <dbReference type="SMART" id="SM01155"/>
    </source>
</evidence>
<dbReference type="Proteomes" id="UP000298138">
    <property type="component" value="Unassembled WGS sequence"/>
</dbReference>